<dbReference type="Pfam" id="PF06722">
    <property type="entry name" value="EryCIII-like_C"/>
    <property type="match status" value="1"/>
</dbReference>
<reference evidence="2 3" key="1">
    <citation type="submission" date="2024-02" db="EMBL/GenBank/DDBJ databases">
        <title>De novo assembly and annotation of 12 fungi associated with fruit tree decline syndrome in Ontario, Canada.</title>
        <authorList>
            <person name="Sulman M."/>
            <person name="Ellouze W."/>
            <person name="Ilyukhin E."/>
        </authorList>
    </citation>
    <scope>NUCLEOTIDE SEQUENCE [LARGE SCALE GENOMIC DNA]</scope>
    <source>
        <strain evidence="2 3">M11/M66-122</strain>
    </source>
</reference>
<organism evidence="2 3">
    <name type="scientific">Diatrype stigma</name>
    <dbReference type="NCBI Taxonomy" id="117547"/>
    <lineage>
        <taxon>Eukaryota</taxon>
        <taxon>Fungi</taxon>
        <taxon>Dikarya</taxon>
        <taxon>Ascomycota</taxon>
        <taxon>Pezizomycotina</taxon>
        <taxon>Sordariomycetes</taxon>
        <taxon>Xylariomycetidae</taxon>
        <taxon>Xylariales</taxon>
        <taxon>Diatrypaceae</taxon>
        <taxon>Diatrype</taxon>
    </lineage>
</organism>
<dbReference type="PANTHER" id="PTHR21015:SF22">
    <property type="entry name" value="GLYCOSYLTRANSFERASE"/>
    <property type="match status" value="1"/>
</dbReference>
<feature type="domain" description="Erythromycin biosynthesis protein CIII-like C-terminal" evidence="1">
    <location>
        <begin position="365"/>
        <end position="471"/>
    </location>
</feature>
<dbReference type="PANTHER" id="PTHR21015">
    <property type="entry name" value="UDP-N-ACETYLGLUCOSAMINE--N-ACETYLMURAMYL-(PENTAPEPTIDE) PYROPHOSPHORYL-UNDECAPRENOL N-ACETYLGLUCOSAMINE TRANSFERASE 1"/>
    <property type="match status" value="1"/>
</dbReference>
<dbReference type="Gene3D" id="3.40.50.2000">
    <property type="entry name" value="Glycogen Phosphorylase B"/>
    <property type="match status" value="2"/>
</dbReference>
<dbReference type="GO" id="GO:0016757">
    <property type="term" value="F:glycosyltransferase activity"/>
    <property type="evidence" value="ECO:0007669"/>
    <property type="project" value="TreeGrafter"/>
</dbReference>
<proteinExistence type="predicted"/>
<keyword evidence="3" id="KW-1185">Reference proteome</keyword>
<dbReference type="SUPFAM" id="SSF53756">
    <property type="entry name" value="UDP-Glycosyltransferase/glycogen phosphorylase"/>
    <property type="match status" value="1"/>
</dbReference>
<dbReference type="EMBL" id="JAKJXP020000072">
    <property type="protein sequence ID" value="KAK7750000.1"/>
    <property type="molecule type" value="Genomic_DNA"/>
</dbReference>
<accession>A0AAN9UL50</accession>
<evidence type="ECO:0000259" key="1">
    <source>
        <dbReference type="Pfam" id="PF06722"/>
    </source>
</evidence>
<gene>
    <name evidence="2" type="ORF">SLS62_008109</name>
</gene>
<sequence>MAVGAKTAPAPAAGGKKKPVLFFTALPAEGHANPLIKVAQGLVERGYEVVFHCNQEFEPRIRAIGAAFADAPPLFPNPELFAEMLRIPLDRSMERLAFGISKIFLASIPARTDSVGAALAALRARLDAEQAAAGPGAERRQILVMSELCAMGVAPFKKGRAPPKGFEEDGFPTVIGLSAIMLAVHSRDTAPYMLGLPFDNTESGRLRNDMLNRLLYGPGGMVHYLVEECHAKLVEAGANLDQVLPELSSFGNFWYLGPEVCLQMCLPAQEYPLSDLSDRIHFVGCLPRRAPQPHDTYPEWWGEILANAQLPRERRKKVIFVSQGTVAMDHSQLVLPTFAAFADRADDVLVVAALGARGAALPPDAAAALPPNARVADYLPYDTMLHEGQADIFVSNAGYGALCHAVVNAVPLVLAGVTEDKTEATLRATRAGYAVGLYTQTPTAEQVRAGVETVLADGRYKARAEELMRENEKMGCLDRIEGFVRKYTV</sequence>
<evidence type="ECO:0000313" key="2">
    <source>
        <dbReference type="EMBL" id="KAK7750000.1"/>
    </source>
</evidence>
<protein>
    <recommendedName>
        <fullName evidence="1">Erythromycin biosynthesis protein CIII-like C-terminal domain-containing protein</fullName>
    </recommendedName>
</protein>
<name>A0AAN9UL50_9PEZI</name>
<comment type="caution">
    <text evidence="2">The sequence shown here is derived from an EMBL/GenBank/DDBJ whole genome shotgun (WGS) entry which is preliminary data.</text>
</comment>
<dbReference type="InterPro" id="IPR010610">
    <property type="entry name" value="EryCIII-like_C"/>
</dbReference>
<evidence type="ECO:0000313" key="3">
    <source>
        <dbReference type="Proteomes" id="UP001320420"/>
    </source>
</evidence>
<dbReference type="AlphaFoldDB" id="A0AAN9UL50"/>
<dbReference type="Proteomes" id="UP001320420">
    <property type="component" value="Unassembled WGS sequence"/>
</dbReference>